<proteinExistence type="inferred from homology"/>
<evidence type="ECO:0000256" key="3">
    <source>
        <dbReference type="ARBA" id="ARBA00022691"/>
    </source>
</evidence>
<dbReference type="RefSeq" id="WP_213040230.1">
    <property type="nucleotide sequence ID" value="NZ_CAJNBJ010000001.1"/>
</dbReference>
<gene>
    <name evidence="5 8" type="primary">prmC</name>
    <name evidence="8" type="ORF">NSPZN2_10331</name>
</gene>
<comment type="similarity">
    <text evidence="5">Belongs to the protein N5-glutamine methyltransferase family. PrmC subfamily.</text>
</comment>
<name>A0ABM8QES8_9BACT</name>
<feature type="binding site" evidence="5">
    <location>
        <position position="204"/>
    </location>
    <ligand>
        <name>S-adenosyl-L-methionine</name>
        <dbReference type="ChEBI" id="CHEBI:59789"/>
    </ligand>
</feature>
<dbReference type="HAMAP" id="MF_02126">
    <property type="entry name" value="RF_methyltr_PrmC"/>
    <property type="match status" value="1"/>
</dbReference>
<dbReference type="Gene3D" id="1.10.8.10">
    <property type="entry name" value="DNA helicase RuvA subunit, C-terminal domain"/>
    <property type="match status" value="1"/>
</dbReference>
<comment type="caution">
    <text evidence="8">The sequence shown here is derived from an EMBL/GenBank/DDBJ whole genome shotgun (WGS) entry which is preliminary data.</text>
</comment>
<dbReference type="InterPro" id="IPR007848">
    <property type="entry name" value="Small_mtfrase_dom"/>
</dbReference>
<keyword evidence="9" id="KW-1185">Reference proteome</keyword>
<dbReference type="NCBIfam" id="TIGR00536">
    <property type="entry name" value="hemK_fam"/>
    <property type="match status" value="1"/>
</dbReference>
<dbReference type="Pfam" id="PF17827">
    <property type="entry name" value="PrmC_N"/>
    <property type="match status" value="1"/>
</dbReference>
<comment type="catalytic activity">
    <reaction evidence="4 5">
        <text>L-glutaminyl-[peptide chain release factor] + S-adenosyl-L-methionine = N(5)-methyl-L-glutaminyl-[peptide chain release factor] + S-adenosyl-L-homocysteine + H(+)</text>
        <dbReference type="Rhea" id="RHEA:42896"/>
        <dbReference type="Rhea" id="RHEA-COMP:10271"/>
        <dbReference type="Rhea" id="RHEA-COMP:10272"/>
        <dbReference type="ChEBI" id="CHEBI:15378"/>
        <dbReference type="ChEBI" id="CHEBI:30011"/>
        <dbReference type="ChEBI" id="CHEBI:57856"/>
        <dbReference type="ChEBI" id="CHEBI:59789"/>
        <dbReference type="ChEBI" id="CHEBI:61891"/>
        <dbReference type="EC" id="2.1.1.297"/>
    </reaction>
</comment>
<comment type="function">
    <text evidence="5">Methylates the class 1 translation termination release factors RF1/PrfA and RF2/PrfB on the glutamine residue of the universally conserved GGQ motif.</text>
</comment>
<dbReference type="InterPro" id="IPR050320">
    <property type="entry name" value="N5-glutamine_MTase"/>
</dbReference>
<dbReference type="EC" id="2.1.1.297" evidence="5"/>
<dbReference type="InterPro" id="IPR040758">
    <property type="entry name" value="PrmC_N"/>
</dbReference>
<keyword evidence="1 5" id="KW-0489">Methyltransferase</keyword>
<feature type="binding site" evidence="5">
    <location>
        <position position="156"/>
    </location>
    <ligand>
        <name>S-adenosyl-L-methionine</name>
        <dbReference type="ChEBI" id="CHEBI:59789"/>
    </ligand>
</feature>
<evidence type="ECO:0000256" key="1">
    <source>
        <dbReference type="ARBA" id="ARBA00022603"/>
    </source>
</evidence>
<dbReference type="InterPro" id="IPR029063">
    <property type="entry name" value="SAM-dependent_MTases_sf"/>
</dbReference>
<dbReference type="Pfam" id="PF05175">
    <property type="entry name" value="MTS"/>
    <property type="match status" value="1"/>
</dbReference>
<dbReference type="CDD" id="cd02440">
    <property type="entry name" value="AdoMet_MTases"/>
    <property type="match status" value="1"/>
</dbReference>
<evidence type="ECO:0000256" key="4">
    <source>
        <dbReference type="ARBA" id="ARBA00048391"/>
    </source>
</evidence>
<evidence type="ECO:0000313" key="9">
    <source>
        <dbReference type="Proteomes" id="UP000675880"/>
    </source>
</evidence>
<dbReference type="PANTHER" id="PTHR18895:SF74">
    <property type="entry name" value="MTRF1L RELEASE FACTOR GLUTAMINE METHYLTRANSFERASE"/>
    <property type="match status" value="1"/>
</dbReference>
<reference evidence="8 9" key="1">
    <citation type="submission" date="2021-02" db="EMBL/GenBank/DDBJ databases">
        <authorList>
            <person name="Han P."/>
        </authorList>
    </citation>
    <scope>NUCLEOTIDE SEQUENCE [LARGE SCALE GENOMIC DNA]</scope>
    <source>
        <strain evidence="8">Candidatus Nitrospira sp. ZN2</strain>
    </source>
</reference>
<dbReference type="SUPFAM" id="SSF53335">
    <property type="entry name" value="S-adenosyl-L-methionine-dependent methyltransferases"/>
    <property type="match status" value="1"/>
</dbReference>
<keyword evidence="3 5" id="KW-0949">S-adenosyl-L-methionine</keyword>
<dbReference type="InterPro" id="IPR019874">
    <property type="entry name" value="RF_methyltr_PrmC"/>
</dbReference>
<feature type="binding site" evidence="5">
    <location>
        <begin position="133"/>
        <end position="137"/>
    </location>
    <ligand>
        <name>S-adenosyl-L-methionine</name>
        <dbReference type="ChEBI" id="CHEBI:59789"/>
    </ligand>
</feature>
<dbReference type="NCBIfam" id="TIGR03534">
    <property type="entry name" value="RF_mod_PrmC"/>
    <property type="match status" value="1"/>
</dbReference>
<feature type="binding site" evidence="5">
    <location>
        <begin position="204"/>
        <end position="207"/>
    </location>
    <ligand>
        <name>substrate</name>
    </ligand>
</feature>
<dbReference type="Proteomes" id="UP000675880">
    <property type="component" value="Unassembled WGS sequence"/>
</dbReference>
<keyword evidence="2 5" id="KW-0808">Transferase</keyword>
<accession>A0ABM8QES8</accession>
<evidence type="ECO:0000313" key="8">
    <source>
        <dbReference type="EMBL" id="CAE6693323.1"/>
    </source>
</evidence>
<evidence type="ECO:0000256" key="2">
    <source>
        <dbReference type="ARBA" id="ARBA00022679"/>
    </source>
</evidence>
<dbReference type="InterPro" id="IPR004556">
    <property type="entry name" value="HemK-like"/>
</dbReference>
<sequence>MNGVSRGTVAAAIPTIRIVANEAERRLAAAGIDQPALEAAWLLEHAVGVSPLMQRVHADHQLTAAECEGVRTLVERRARREPLQYVLGTQEFCGRAFQVTPAVLIPRPESALLVAETVRRCANHPAATVVDVGTGSGCLAVSVALALPEARVLAIDLSAEALLVARRNMVQHGCDARIDCLQGDLLAPLGEAEWLQKIDVILSNPPYIADGEISTLQPEVGCFEPRLALAGGPDGMQVHRRLLQQAPIYLRSGGALLMEVGLGQAAAVCHVAEEGGWFRAAAVLPDEAGIARVVCFEKRESRREPLAGSR</sequence>
<feature type="domain" description="Release factor glutamine methyltransferase N-terminal" evidence="7">
    <location>
        <begin position="21"/>
        <end position="88"/>
    </location>
</feature>
<evidence type="ECO:0000259" key="7">
    <source>
        <dbReference type="Pfam" id="PF17827"/>
    </source>
</evidence>
<feature type="domain" description="Methyltransferase small" evidence="6">
    <location>
        <begin position="123"/>
        <end position="212"/>
    </location>
</feature>
<dbReference type="InterPro" id="IPR002052">
    <property type="entry name" value="DNA_methylase_N6_adenine_CS"/>
</dbReference>
<dbReference type="PROSITE" id="PS00092">
    <property type="entry name" value="N6_MTASE"/>
    <property type="match status" value="1"/>
</dbReference>
<dbReference type="GO" id="GO:0032259">
    <property type="term" value="P:methylation"/>
    <property type="evidence" value="ECO:0007669"/>
    <property type="project" value="UniProtKB-KW"/>
</dbReference>
<dbReference type="Gene3D" id="3.40.50.150">
    <property type="entry name" value="Vaccinia Virus protein VP39"/>
    <property type="match status" value="1"/>
</dbReference>
<dbReference type="GO" id="GO:0102559">
    <property type="term" value="F:peptide chain release factor N(5)-glutamine methyltransferase activity"/>
    <property type="evidence" value="ECO:0007669"/>
    <property type="project" value="UniProtKB-EC"/>
</dbReference>
<organism evidence="8 9">
    <name type="scientific">Nitrospira defluvii</name>
    <dbReference type="NCBI Taxonomy" id="330214"/>
    <lineage>
        <taxon>Bacteria</taxon>
        <taxon>Pseudomonadati</taxon>
        <taxon>Nitrospirota</taxon>
        <taxon>Nitrospiria</taxon>
        <taxon>Nitrospirales</taxon>
        <taxon>Nitrospiraceae</taxon>
        <taxon>Nitrospira</taxon>
    </lineage>
</organism>
<dbReference type="PANTHER" id="PTHR18895">
    <property type="entry name" value="HEMK METHYLTRANSFERASE"/>
    <property type="match status" value="1"/>
</dbReference>
<protein>
    <recommendedName>
        <fullName evidence="5">Release factor glutamine methyltransferase</fullName>
        <shortName evidence="5">RF MTase</shortName>
        <ecNumber evidence="5">2.1.1.297</ecNumber>
    </recommendedName>
    <alternativeName>
        <fullName evidence="5">N5-glutamine methyltransferase PrmC</fullName>
    </alternativeName>
    <alternativeName>
        <fullName evidence="5">Protein-(glutamine-N5) MTase PrmC</fullName>
    </alternativeName>
    <alternativeName>
        <fullName evidence="5">Protein-glutamine N-methyltransferase PrmC</fullName>
    </alternativeName>
</protein>
<comment type="caution">
    <text evidence="5">Lacks conserved residue(s) required for the propagation of feature annotation.</text>
</comment>
<evidence type="ECO:0000256" key="5">
    <source>
        <dbReference type="HAMAP-Rule" id="MF_02126"/>
    </source>
</evidence>
<evidence type="ECO:0000259" key="6">
    <source>
        <dbReference type="Pfam" id="PF05175"/>
    </source>
</evidence>
<dbReference type="EMBL" id="CAJNBJ010000001">
    <property type="protein sequence ID" value="CAE6693323.1"/>
    <property type="molecule type" value="Genomic_DNA"/>
</dbReference>